<evidence type="ECO:0000256" key="4">
    <source>
        <dbReference type="ARBA" id="ARBA00022759"/>
    </source>
</evidence>
<dbReference type="GO" id="GO:0003964">
    <property type="term" value="F:RNA-directed DNA polymerase activity"/>
    <property type="evidence" value="ECO:0007669"/>
    <property type="project" value="UniProtKB-KW"/>
</dbReference>
<evidence type="ECO:0000313" key="9">
    <source>
        <dbReference type="Proteomes" id="UP000257109"/>
    </source>
</evidence>
<evidence type="ECO:0000256" key="2">
    <source>
        <dbReference type="ARBA" id="ARBA00022695"/>
    </source>
</evidence>
<keyword evidence="5" id="KW-0378">Hydrolase</keyword>
<evidence type="ECO:0000256" key="3">
    <source>
        <dbReference type="ARBA" id="ARBA00022722"/>
    </source>
</evidence>
<comment type="caution">
    <text evidence="8">The sequence shown here is derived from an EMBL/GenBank/DDBJ whole genome shotgun (WGS) entry which is preliminary data.</text>
</comment>
<keyword evidence="2" id="KW-0548">Nucleotidyltransferase</keyword>
<accession>A0A371HCR9</accession>
<dbReference type="InterPro" id="IPR043502">
    <property type="entry name" value="DNA/RNA_pol_sf"/>
</dbReference>
<dbReference type="InterPro" id="IPR041373">
    <property type="entry name" value="RT_RNaseH"/>
</dbReference>
<dbReference type="PANTHER" id="PTHR33064">
    <property type="entry name" value="POL PROTEIN"/>
    <property type="match status" value="1"/>
</dbReference>
<evidence type="ECO:0000256" key="1">
    <source>
        <dbReference type="ARBA" id="ARBA00022679"/>
    </source>
</evidence>
<dbReference type="GO" id="GO:0004519">
    <property type="term" value="F:endonuclease activity"/>
    <property type="evidence" value="ECO:0007669"/>
    <property type="project" value="UniProtKB-KW"/>
</dbReference>
<dbReference type="GO" id="GO:0016787">
    <property type="term" value="F:hydrolase activity"/>
    <property type="evidence" value="ECO:0007669"/>
    <property type="project" value="UniProtKB-KW"/>
</dbReference>
<organism evidence="8 9">
    <name type="scientific">Mucuna pruriens</name>
    <name type="common">Velvet bean</name>
    <name type="synonym">Dolichos pruriens</name>
    <dbReference type="NCBI Taxonomy" id="157652"/>
    <lineage>
        <taxon>Eukaryota</taxon>
        <taxon>Viridiplantae</taxon>
        <taxon>Streptophyta</taxon>
        <taxon>Embryophyta</taxon>
        <taxon>Tracheophyta</taxon>
        <taxon>Spermatophyta</taxon>
        <taxon>Magnoliopsida</taxon>
        <taxon>eudicotyledons</taxon>
        <taxon>Gunneridae</taxon>
        <taxon>Pentapetalae</taxon>
        <taxon>rosids</taxon>
        <taxon>fabids</taxon>
        <taxon>Fabales</taxon>
        <taxon>Fabaceae</taxon>
        <taxon>Papilionoideae</taxon>
        <taxon>50 kb inversion clade</taxon>
        <taxon>NPAAA clade</taxon>
        <taxon>indigoferoid/millettioid clade</taxon>
        <taxon>Phaseoleae</taxon>
        <taxon>Mucuna</taxon>
    </lineage>
</organism>
<evidence type="ECO:0000313" key="8">
    <source>
        <dbReference type="EMBL" id="RDY00599.1"/>
    </source>
</evidence>
<keyword evidence="4" id="KW-0255">Endonuclease</keyword>
<dbReference type="InterPro" id="IPR051320">
    <property type="entry name" value="Viral_Replic_Matur_Polypro"/>
</dbReference>
<evidence type="ECO:0000256" key="6">
    <source>
        <dbReference type="ARBA" id="ARBA00022918"/>
    </source>
</evidence>
<dbReference type="InterPro" id="IPR043128">
    <property type="entry name" value="Rev_trsase/Diguanyl_cyclase"/>
</dbReference>
<gene>
    <name evidence="8" type="ORF">CR513_16199</name>
</gene>
<proteinExistence type="predicted"/>
<dbReference type="PANTHER" id="PTHR33064:SF39">
    <property type="match status" value="1"/>
</dbReference>
<evidence type="ECO:0000256" key="5">
    <source>
        <dbReference type="ARBA" id="ARBA00022801"/>
    </source>
</evidence>
<evidence type="ECO:0000259" key="7">
    <source>
        <dbReference type="Pfam" id="PF17917"/>
    </source>
</evidence>
<dbReference type="Pfam" id="PF17917">
    <property type="entry name" value="RT_RNaseH"/>
    <property type="match status" value="1"/>
</dbReference>
<dbReference type="Proteomes" id="UP000257109">
    <property type="component" value="Unassembled WGS sequence"/>
</dbReference>
<reference evidence="8" key="1">
    <citation type="submission" date="2018-05" db="EMBL/GenBank/DDBJ databases">
        <title>Draft genome of Mucuna pruriens seed.</title>
        <authorList>
            <person name="Nnadi N.E."/>
            <person name="Vos R."/>
            <person name="Hasami M.H."/>
            <person name="Devisetty U.K."/>
            <person name="Aguiy J.C."/>
        </authorList>
    </citation>
    <scope>NUCLEOTIDE SEQUENCE [LARGE SCALE GENOMIC DNA]</scope>
    <source>
        <strain evidence="8">JCA_2017</strain>
    </source>
</reference>
<dbReference type="AlphaFoldDB" id="A0A371HCR9"/>
<dbReference type="EMBL" id="QJKJ01002954">
    <property type="protein sequence ID" value="RDY00599.1"/>
    <property type="molecule type" value="Genomic_DNA"/>
</dbReference>
<protein>
    <recommendedName>
        <fullName evidence="7">Reverse transcriptase RNase H-like domain-containing protein</fullName>
    </recommendedName>
</protein>
<keyword evidence="1" id="KW-0808">Transferase</keyword>
<feature type="non-terminal residue" evidence="8">
    <location>
        <position position="1"/>
    </location>
</feature>
<dbReference type="SUPFAM" id="SSF56672">
    <property type="entry name" value="DNA/RNA polymerases"/>
    <property type="match status" value="1"/>
</dbReference>
<dbReference type="Gene3D" id="3.30.70.270">
    <property type="match status" value="1"/>
</dbReference>
<keyword evidence="3" id="KW-0540">Nuclease</keyword>
<name>A0A371HCR9_MUCPR</name>
<sequence length="221" mass="25285">MISIFLDLLEDYMEVFINDFIGYVESFEAGLDNLSYVLRRCIDNNLILNFEGIVLGHLVLARGIEVDKAKVNIISSLSNTASVLKVRSFLGHAVFIGNLSRILVKSPCLYPSCYRRMWTLYLTNPTWTTKLGVSIRVDMRCIQLHTRSHPRTKSRQATTCYCLCISDHRSSPSQLYHYKKGVLEIIFALEKFRSYLIGSKIIVFSDHAVLKFLLKKPDAKP</sequence>
<keyword evidence="9" id="KW-1185">Reference proteome</keyword>
<feature type="domain" description="Reverse transcriptase RNase H-like" evidence="7">
    <location>
        <begin position="173"/>
        <end position="218"/>
    </location>
</feature>
<keyword evidence="6" id="KW-0695">RNA-directed DNA polymerase</keyword>